<accession>A0ABR0QAF1</accession>
<gene>
    <name evidence="2" type="ORF">PVK06_011582</name>
</gene>
<comment type="caution">
    <text evidence="2">The sequence shown here is derived from an EMBL/GenBank/DDBJ whole genome shotgun (WGS) entry which is preliminary data.</text>
</comment>
<evidence type="ECO:0000313" key="3">
    <source>
        <dbReference type="Proteomes" id="UP001358586"/>
    </source>
</evidence>
<dbReference type="Proteomes" id="UP001358586">
    <property type="component" value="Chromosome 4"/>
</dbReference>
<sequence length="60" mass="6590">MTLLCLFSSYYHANVYHLNCIPRPSMSSSRGKKSAVPASKKRKGESSSAGPTVKIRHPLL</sequence>
<reference evidence="2 3" key="1">
    <citation type="submission" date="2023-03" db="EMBL/GenBank/DDBJ databases">
        <title>WGS of Gossypium arboreum.</title>
        <authorList>
            <person name="Yu D."/>
        </authorList>
    </citation>
    <scope>NUCLEOTIDE SEQUENCE [LARGE SCALE GENOMIC DNA]</scope>
    <source>
        <tissue evidence="2">Leaf</tissue>
    </source>
</reference>
<proteinExistence type="predicted"/>
<dbReference type="EMBL" id="JARKNE010000004">
    <property type="protein sequence ID" value="KAK5835868.1"/>
    <property type="molecule type" value="Genomic_DNA"/>
</dbReference>
<evidence type="ECO:0000256" key="1">
    <source>
        <dbReference type="SAM" id="MobiDB-lite"/>
    </source>
</evidence>
<evidence type="ECO:0000313" key="2">
    <source>
        <dbReference type="EMBL" id="KAK5835868.1"/>
    </source>
</evidence>
<keyword evidence="3" id="KW-1185">Reference proteome</keyword>
<feature type="region of interest" description="Disordered" evidence="1">
    <location>
        <begin position="23"/>
        <end position="60"/>
    </location>
</feature>
<organism evidence="2 3">
    <name type="scientific">Gossypium arboreum</name>
    <name type="common">Tree cotton</name>
    <name type="synonym">Gossypium nanking</name>
    <dbReference type="NCBI Taxonomy" id="29729"/>
    <lineage>
        <taxon>Eukaryota</taxon>
        <taxon>Viridiplantae</taxon>
        <taxon>Streptophyta</taxon>
        <taxon>Embryophyta</taxon>
        <taxon>Tracheophyta</taxon>
        <taxon>Spermatophyta</taxon>
        <taxon>Magnoliopsida</taxon>
        <taxon>eudicotyledons</taxon>
        <taxon>Gunneridae</taxon>
        <taxon>Pentapetalae</taxon>
        <taxon>rosids</taxon>
        <taxon>malvids</taxon>
        <taxon>Malvales</taxon>
        <taxon>Malvaceae</taxon>
        <taxon>Malvoideae</taxon>
        <taxon>Gossypium</taxon>
    </lineage>
</organism>
<name>A0ABR0QAF1_GOSAR</name>
<protein>
    <submittedName>
        <fullName evidence="2">Uncharacterized protein</fullName>
    </submittedName>
</protein>